<evidence type="ECO:0000259" key="3">
    <source>
        <dbReference type="Pfam" id="PF00639"/>
    </source>
</evidence>
<evidence type="ECO:0000256" key="2">
    <source>
        <dbReference type="SAM" id="SignalP"/>
    </source>
</evidence>
<dbReference type="Pfam" id="PF00639">
    <property type="entry name" value="Rotamase"/>
    <property type="match status" value="1"/>
</dbReference>
<evidence type="ECO:0000313" key="4">
    <source>
        <dbReference type="EMBL" id="CUN51822.1"/>
    </source>
</evidence>
<dbReference type="RefSeq" id="WP_055297830.1">
    <property type="nucleotide sequence ID" value="NZ_BLYK01000002.1"/>
</dbReference>
<feature type="chain" id="PRO_5008015448" description="PpiC domain-containing protein" evidence="2">
    <location>
        <begin position="31"/>
        <end position="377"/>
    </location>
</feature>
<reference evidence="4 5" key="1">
    <citation type="submission" date="2015-09" db="EMBL/GenBank/DDBJ databases">
        <authorList>
            <consortium name="Pathogen Informatics"/>
        </authorList>
    </citation>
    <scope>NUCLEOTIDE SEQUENCE [LARGE SCALE GENOMIC DNA]</scope>
    <source>
        <strain evidence="4 5">2789STDY5834835</strain>
    </source>
</reference>
<organism evidence="4 5">
    <name type="scientific">Anaerobutyricum hallii</name>
    <dbReference type="NCBI Taxonomy" id="39488"/>
    <lineage>
        <taxon>Bacteria</taxon>
        <taxon>Bacillati</taxon>
        <taxon>Bacillota</taxon>
        <taxon>Clostridia</taxon>
        <taxon>Lachnospirales</taxon>
        <taxon>Lachnospiraceae</taxon>
        <taxon>Anaerobutyricum</taxon>
    </lineage>
</organism>
<sequence>MRKKLKKVAAIALSCLMAAGVMTGCGSSKAGIGTKTNDGNKVLFQYDGEKVTLKEGWLYAKLIAAQYESTYSSTYGKDFWKMDMGRDNKGKEQTFESYTKQQIISQLKQQIVLNKKADAYGCKLSAADKKKCTESALSYYQSSNGRTVMNECGLLREDVEEFYKEILLASKVKDKIKSQANATVTEDEARKSTVYRVVFPTTMTKDGMVQLMNKKEEASVKRKAQKALKEIQSGKKTIKKIAKEQGYTNTDESYAAGESEEGKSFEKEMKKLKDGDLCSKVLKCDNGYVIAKLVAYTDKKETASNKKVLKEEKESKYFQKVYEKWTKKLDKKWSYEKNVDQKLWKQVKLNDADDSSEATTELKKQTKNETTEKQKTN</sequence>
<feature type="domain" description="PpiC" evidence="3">
    <location>
        <begin position="212"/>
        <end position="293"/>
    </location>
</feature>
<accession>A0A173XIZ8</accession>
<protein>
    <recommendedName>
        <fullName evidence="3">PpiC domain-containing protein</fullName>
    </recommendedName>
</protein>
<feature type="compositionally biased region" description="Basic and acidic residues" evidence="1">
    <location>
        <begin position="360"/>
        <end position="377"/>
    </location>
</feature>
<gene>
    <name evidence="4" type="ORF">ERS852450_00145</name>
</gene>
<dbReference type="InterPro" id="IPR000297">
    <property type="entry name" value="PPIase_PpiC"/>
</dbReference>
<dbReference type="Proteomes" id="UP000095679">
    <property type="component" value="Unassembled WGS sequence"/>
</dbReference>
<feature type="signal peptide" evidence="2">
    <location>
        <begin position="1"/>
        <end position="30"/>
    </location>
</feature>
<dbReference type="InterPro" id="IPR027304">
    <property type="entry name" value="Trigger_fact/SurA_dom_sf"/>
</dbReference>
<keyword evidence="2" id="KW-0732">Signal</keyword>
<name>A0A173XIZ8_9FIRM</name>
<dbReference type="GO" id="GO:0003755">
    <property type="term" value="F:peptidyl-prolyl cis-trans isomerase activity"/>
    <property type="evidence" value="ECO:0007669"/>
    <property type="project" value="InterPro"/>
</dbReference>
<dbReference type="AlphaFoldDB" id="A0A173XIZ8"/>
<dbReference type="SUPFAM" id="SSF109998">
    <property type="entry name" value="Triger factor/SurA peptide-binding domain-like"/>
    <property type="match status" value="1"/>
</dbReference>
<proteinExistence type="predicted"/>
<evidence type="ECO:0000256" key="1">
    <source>
        <dbReference type="SAM" id="MobiDB-lite"/>
    </source>
</evidence>
<dbReference type="PROSITE" id="PS51257">
    <property type="entry name" value="PROKAR_LIPOPROTEIN"/>
    <property type="match status" value="1"/>
</dbReference>
<feature type="region of interest" description="Disordered" evidence="1">
    <location>
        <begin position="350"/>
        <end position="377"/>
    </location>
</feature>
<evidence type="ECO:0000313" key="5">
    <source>
        <dbReference type="Proteomes" id="UP000095679"/>
    </source>
</evidence>
<dbReference type="EMBL" id="CYZL01000001">
    <property type="protein sequence ID" value="CUN51822.1"/>
    <property type="molecule type" value="Genomic_DNA"/>
</dbReference>